<evidence type="ECO:0000259" key="2">
    <source>
        <dbReference type="PROSITE" id="PS50010"/>
    </source>
</evidence>
<dbReference type="PANTHER" id="PTHR12673:SF159">
    <property type="entry name" value="LD03170P"/>
    <property type="match status" value="1"/>
</dbReference>
<dbReference type="PANTHER" id="PTHR12673">
    <property type="entry name" value="FACIOGENITAL DYSPLASIA PROTEIN"/>
    <property type="match status" value="1"/>
</dbReference>
<dbReference type="Pfam" id="PF00621">
    <property type="entry name" value="RhoGEF"/>
    <property type="match status" value="1"/>
</dbReference>
<dbReference type="Proteomes" id="UP001194580">
    <property type="component" value="Unassembled WGS sequence"/>
</dbReference>
<dbReference type="Gene3D" id="1.20.900.10">
    <property type="entry name" value="Dbl homology (DH) domain"/>
    <property type="match status" value="1"/>
</dbReference>
<dbReference type="InterPro" id="IPR051092">
    <property type="entry name" value="FYVE_RhoGEF_PH"/>
</dbReference>
<evidence type="ECO:0000313" key="3">
    <source>
        <dbReference type="EMBL" id="KAG0280167.1"/>
    </source>
</evidence>
<organism evidence="3 4">
    <name type="scientific">Linnemannia exigua</name>
    <dbReference type="NCBI Taxonomy" id="604196"/>
    <lineage>
        <taxon>Eukaryota</taxon>
        <taxon>Fungi</taxon>
        <taxon>Fungi incertae sedis</taxon>
        <taxon>Mucoromycota</taxon>
        <taxon>Mortierellomycotina</taxon>
        <taxon>Mortierellomycetes</taxon>
        <taxon>Mortierellales</taxon>
        <taxon>Mortierellaceae</taxon>
        <taxon>Linnemannia</taxon>
    </lineage>
</organism>
<sequence>MGHVVHFVGKDLRIGTVCVSAKSGQGVTHVLVRTVLKFTNIDVPDSMRSTAEFGHYRTQYPKKGDIYAFIHIAVKHCLESIPEVDVKRHQVTRHQSAADHSVIVLDEPGWMKSPRYISNVVKCLEEIKQEGFTHVLKNLEAQMKPGALTVDIVIPELAGQEQEKFWTFFNGLGDHIEEETYLPQAPRARLNLPDMIVGNKTEDHRLESVAELIQTEKKYNERMQDLVHIYLAEAKASATSLSPALGKYEIRVIFSNIEQILAVSSAFLKDLQEYERDTSRSINLGDICARNLKRMGCYKQYLMRYKRAQDTYTTLSKKLPAFKALLERCVQINNINTLNNLLVEPTQRIVKYPLLFKGILSGTKKDSTEVEGIVEAAELASQIAHMEKAKPEQTAEILFNLRNTIENCPDTLVSQNRSIVSYLDAYETNLLTGERGKPISLILFSDKVMIVRRPKGVSGETLFHLKEDVEERKRREKEEKERKEREKKLKKDSGGTKKDDGTGMGSSGLGSSTPTGSLGSGAMAAAMMMLRKDWKFMGWKDILKLKVAVVEQTDPEGLFCITTRNYTETKDDRWETTRGVLPEFLDKRDAFISKFHETLSLKKASATNCGADFTSRLHVAELELFCNVFSESQYRDFKNKGDVALFYAHGRSRPVDVAPFTRLPTFVGMIQATDSGMRTVLRSKSSLNDVGDPALMTEDANRFMDVDSFQIHVTELVANLQWVAYQFDPYESAQLHFSRVYLDTDYLYQTAGPFLKATTFRTKGLKKIRDTTASVASSTFSARSSPIQSPYASGGGGGSWAGGPGPNYNSGNGGGGHHHPSQYLYRNSGGGGGGSFSPLASPSGILASPSSPGGGMLGRYGNSSNVTINYGSTTSFSGGYHNGNSHYNNSNNNNNNNSSYYVHGNSNNSSNYGSGYANTNNNGGGGGGMAMAVGSVKNSSSALSPYMQQQQQQHQQYLRKRADSIATIDNTPDHNQCEKLEQREQNEQPPLYPNQQLSVSTVRNSLSVMNLLLPGPGRKKGLVASMVFTGDKE</sequence>
<reference evidence="3" key="1">
    <citation type="journal article" date="2020" name="Fungal Divers.">
        <title>Resolving the Mortierellaceae phylogeny through synthesis of multi-gene phylogenetics and phylogenomics.</title>
        <authorList>
            <person name="Vandepol N."/>
            <person name="Liber J."/>
            <person name="Desiro A."/>
            <person name="Na H."/>
            <person name="Kennedy M."/>
            <person name="Barry K."/>
            <person name="Grigoriev I.V."/>
            <person name="Miller A.N."/>
            <person name="O'Donnell K."/>
            <person name="Stajich J.E."/>
            <person name="Bonito G."/>
        </authorList>
    </citation>
    <scope>NUCLEOTIDE SEQUENCE</scope>
    <source>
        <strain evidence="3">NRRL 28262</strain>
    </source>
</reference>
<feature type="region of interest" description="Disordered" evidence="1">
    <location>
        <begin position="783"/>
        <end position="830"/>
    </location>
</feature>
<feature type="compositionally biased region" description="Basic and acidic residues" evidence="1">
    <location>
        <begin position="469"/>
        <end position="501"/>
    </location>
</feature>
<evidence type="ECO:0000256" key="1">
    <source>
        <dbReference type="SAM" id="MobiDB-lite"/>
    </source>
</evidence>
<feature type="region of interest" description="Disordered" evidence="1">
    <location>
        <begin position="882"/>
        <end position="906"/>
    </location>
</feature>
<feature type="domain" description="DH" evidence="2">
    <location>
        <begin position="204"/>
        <end position="390"/>
    </location>
</feature>
<dbReference type="SUPFAM" id="SSF48065">
    <property type="entry name" value="DBL homology domain (DH-domain)"/>
    <property type="match status" value="1"/>
</dbReference>
<proteinExistence type="predicted"/>
<dbReference type="GO" id="GO:0005085">
    <property type="term" value="F:guanyl-nucleotide exchange factor activity"/>
    <property type="evidence" value="ECO:0007669"/>
    <property type="project" value="InterPro"/>
</dbReference>
<feature type="region of interest" description="Disordered" evidence="1">
    <location>
        <begin position="469"/>
        <end position="516"/>
    </location>
</feature>
<dbReference type="InterPro" id="IPR035899">
    <property type="entry name" value="DBL_dom_sf"/>
</dbReference>
<dbReference type="CDD" id="cd00160">
    <property type="entry name" value="RhoGEF"/>
    <property type="match status" value="1"/>
</dbReference>
<dbReference type="SMART" id="SM00325">
    <property type="entry name" value="RhoGEF"/>
    <property type="match status" value="1"/>
</dbReference>
<dbReference type="InterPro" id="IPR000219">
    <property type="entry name" value="DH_dom"/>
</dbReference>
<protein>
    <recommendedName>
        <fullName evidence="2">DH domain-containing protein</fullName>
    </recommendedName>
</protein>
<gene>
    <name evidence="3" type="ORF">BGZ95_011093</name>
</gene>
<dbReference type="AlphaFoldDB" id="A0AAD4HA70"/>
<dbReference type="EMBL" id="JAAAIL010000080">
    <property type="protein sequence ID" value="KAG0280167.1"/>
    <property type="molecule type" value="Genomic_DNA"/>
</dbReference>
<comment type="caution">
    <text evidence="3">The sequence shown here is derived from an EMBL/GenBank/DDBJ whole genome shotgun (WGS) entry which is preliminary data.</text>
</comment>
<evidence type="ECO:0000313" key="4">
    <source>
        <dbReference type="Proteomes" id="UP001194580"/>
    </source>
</evidence>
<dbReference type="GO" id="GO:0005737">
    <property type="term" value="C:cytoplasm"/>
    <property type="evidence" value="ECO:0007669"/>
    <property type="project" value="TreeGrafter"/>
</dbReference>
<name>A0AAD4HA70_9FUNG</name>
<feature type="compositionally biased region" description="Gly residues" evidence="1">
    <location>
        <begin position="793"/>
        <end position="815"/>
    </location>
</feature>
<keyword evidence="4" id="KW-1185">Reference proteome</keyword>
<dbReference type="PROSITE" id="PS50010">
    <property type="entry name" value="DH_2"/>
    <property type="match status" value="1"/>
</dbReference>
<accession>A0AAD4HA70</accession>